<dbReference type="Pfam" id="PF08241">
    <property type="entry name" value="Methyltransf_11"/>
    <property type="match status" value="1"/>
</dbReference>
<name>A0A0F9GX11_9ZZZZ</name>
<dbReference type="Gene3D" id="3.40.50.150">
    <property type="entry name" value="Vaccinia Virus protein VP39"/>
    <property type="match status" value="1"/>
</dbReference>
<sequence length="141" mass="16023">VLPEYRGCPAKRVIDFSCGNGVLLELFRHYGHQVLGVDIQYFAFLRSQGIPYITHDCRVLPYPPGAGVCDLVTCVGAISTYGELPWGEVLSEFARIARECFVVVPNQGEILDARRGELEGWRRSGWQRHKVRHAYKWCRDG</sequence>
<dbReference type="EMBL" id="LAZR01024823">
    <property type="protein sequence ID" value="KKL73895.1"/>
    <property type="molecule type" value="Genomic_DNA"/>
</dbReference>
<gene>
    <name evidence="2" type="ORF">LCGC14_2070310</name>
</gene>
<dbReference type="GO" id="GO:0008757">
    <property type="term" value="F:S-adenosylmethionine-dependent methyltransferase activity"/>
    <property type="evidence" value="ECO:0007669"/>
    <property type="project" value="InterPro"/>
</dbReference>
<evidence type="ECO:0000313" key="2">
    <source>
        <dbReference type="EMBL" id="KKL73895.1"/>
    </source>
</evidence>
<protein>
    <recommendedName>
        <fullName evidence="1">Methyltransferase type 11 domain-containing protein</fullName>
    </recommendedName>
</protein>
<feature type="domain" description="Methyltransferase type 11" evidence="1">
    <location>
        <begin position="15"/>
        <end position="98"/>
    </location>
</feature>
<proteinExistence type="predicted"/>
<reference evidence="2" key="1">
    <citation type="journal article" date="2015" name="Nature">
        <title>Complex archaea that bridge the gap between prokaryotes and eukaryotes.</title>
        <authorList>
            <person name="Spang A."/>
            <person name="Saw J.H."/>
            <person name="Jorgensen S.L."/>
            <person name="Zaremba-Niedzwiedzka K."/>
            <person name="Martijn J."/>
            <person name="Lind A.E."/>
            <person name="van Eijk R."/>
            <person name="Schleper C."/>
            <person name="Guy L."/>
            <person name="Ettema T.J."/>
        </authorList>
    </citation>
    <scope>NUCLEOTIDE SEQUENCE</scope>
</reference>
<accession>A0A0F9GX11</accession>
<evidence type="ECO:0000259" key="1">
    <source>
        <dbReference type="Pfam" id="PF08241"/>
    </source>
</evidence>
<dbReference type="SUPFAM" id="SSF53335">
    <property type="entry name" value="S-adenosyl-L-methionine-dependent methyltransferases"/>
    <property type="match status" value="1"/>
</dbReference>
<feature type="non-terminal residue" evidence="2">
    <location>
        <position position="1"/>
    </location>
</feature>
<comment type="caution">
    <text evidence="2">The sequence shown here is derived from an EMBL/GenBank/DDBJ whole genome shotgun (WGS) entry which is preliminary data.</text>
</comment>
<organism evidence="2">
    <name type="scientific">marine sediment metagenome</name>
    <dbReference type="NCBI Taxonomy" id="412755"/>
    <lineage>
        <taxon>unclassified sequences</taxon>
        <taxon>metagenomes</taxon>
        <taxon>ecological metagenomes</taxon>
    </lineage>
</organism>
<dbReference type="AlphaFoldDB" id="A0A0F9GX11"/>
<dbReference type="InterPro" id="IPR029063">
    <property type="entry name" value="SAM-dependent_MTases_sf"/>
</dbReference>
<dbReference type="InterPro" id="IPR013216">
    <property type="entry name" value="Methyltransf_11"/>
</dbReference>